<name>A0A2N0ZFG5_9BACI</name>
<evidence type="ECO:0000313" key="3">
    <source>
        <dbReference type="EMBL" id="PKG28248.1"/>
    </source>
</evidence>
<dbReference type="Pfam" id="PF04892">
    <property type="entry name" value="VanZ"/>
    <property type="match status" value="1"/>
</dbReference>
<feature type="transmembrane region" description="Helical" evidence="1">
    <location>
        <begin position="64"/>
        <end position="81"/>
    </location>
</feature>
<organism evidence="3 4">
    <name type="scientific">Cytobacillus horneckiae</name>
    <dbReference type="NCBI Taxonomy" id="549687"/>
    <lineage>
        <taxon>Bacteria</taxon>
        <taxon>Bacillati</taxon>
        <taxon>Bacillota</taxon>
        <taxon>Bacilli</taxon>
        <taxon>Bacillales</taxon>
        <taxon>Bacillaceae</taxon>
        <taxon>Cytobacillus</taxon>
    </lineage>
</organism>
<sequence length="155" mass="17607">MKKFILWLPVILWMLLIFYLSHQPGAASSELSSGVTDAIIKFASSFIPSADFNLDFLEHFVRKNAHFFAYFILGVFVLNALSRGKRMTVFKAGMALIICILYAISDELHQYFIPGRSAEVRDVLIDSSGALTGILIFSLIKSRSKMKRMRNYCKK</sequence>
<evidence type="ECO:0000259" key="2">
    <source>
        <dbReference type="Pfam" id="PF04892"/>
    </source>
</evidence>
<dbReference type="AlphaFoldDB" id="A0A2N0ZFG5"/>
<dbReference type="NCBIfam" id="NF037970">
    <property type="entry name" value="vanZ_1"/>
    <property type="match status" value="1"/>
</dbReference>
<evidence type="ECO:0000256" key="1">
    <source>
        <dbReference type="SAM" id="Phobius"/>
    </source>
</evidence>
<dbReference type="EMBL" id="PISD01000030">
    <property type="protein sequence ID" value="PKG28248.1"/>
    <property type="molecule type" value="Genomic_DNA"/>
</dbReference>
<keyword evidence="1" id="KW-0472">Membrane</keyword>
<dbReference type="PIRSF" id="PIRSF019083">
    <property type="entry name" value="UCP019083_VanZ"/>
    <property type="match status" value="1"/>
</dbReference>
<proteinExistence type="predicted"/>
<comment type="caution">
    <text evidence="3">The sequence shown here is derived from an EMBL/GenBank/DDBJ whole genome shotgun (WGS) entry which is preliminary data.</text>
</comment>
<dbReference type="Proteomes" id="UP000233343">
    <property type="component" value="Unassembled WGS sequence"/>
</dbReference>
<evidence type="ECO:0000313" key="4">
    <source>
        <dbReference type="Proteomes" id="UP000233343"/>
    </source>
</evidence>
<gene>
    <name evidence="3" type="ORF">CWS20_13630</name>
</gene>
<feature type="transmembrane region" description="Helical" evidence="1">
    <location>
        <begin position="124"/>
        <end position="140"/>
    </location>
</feature>
<dbReference type="InterPro" id="IPR006976">
    <property type="entry name" value="VanZ-like"/>
</dbReference>
<reference evidence="3 4" key="1">
    <citation type="journal article" date="2010" name="Int. J. Syst. Evol. Microbiol.">
        <title>Bacillus horneckiae sp. nov., isolated from a spacecraft-assembly clean room.</title>
        <authorList>
            <person name="Vaishampayan P."/>
            <person name="Probst A."/>
            <person name="Krishnamurthi S."/>
            <person name="Ghosh S."/>
            <person name="Osman S."/>
            <person name="McDowall A."/>
            <person name="Ruckmani A."/>
            <person name="Mayilraj S."/>
            <person name="Venkateswaran K."/>
        </authorList>
    </citation>
    <scope>NUCLEOTIDE SEQUENCE [LARGE SCALE GENOMIC DNA]</scope>
    <source>
        <strain evidence="4">1PO1SC</strain>
    </source>
</reference>
<feature type="domain" description="VanZ-like" evidence="2">
    <location>
        <begin position="7"/>
        <end position="140"/>
    </location>
</feature>
<protein>
    <submittedName>
        <fullName evidence="3">VanZ family protein</fullName>
    </submittedName>
</protein>
<dbReference type="RefSeq" id="WP_066189622.1">
    <property type="nucleotide sequence ID" value="NZ_JARMMB010000015.1"/>
</dbReference>
<keyword evidence="1" id="KW-0812">Transmembrane</keyword>
<keyword evidence="1" id="KW-1133">Transmembrane helix</keyword>
<accession>A0A2N0ZFG5</accession>
<keyword evidence="4" id="KW-1185">Reference proteome</keyword>
<feature type="transmembrane region" description="Helical" evidence="1">
    <location>
        <begin position="88"/>
        <end position="104"/>
    </location>
</feature>
<dbReference type="InterPro" id="IPR016747">
    <property type="entry name" value="Phosphotransbutyrylase"/>
</dbReference>